<dbReference type="EMBL" id="MT119361">
    <property type="protein sequence ID" value="QIQ66414.1"/>
    <property type="molecule type" value="Genomic_DNA"/>
</dbReference>
<dbReference type="InterPro" id="IPR027417">
    <property type="entry name" value="P-loop_NTPase"/>
</dbReference>
<protein>
    <submittedName>
        <fullName evidence="3">Deoxyadenosine kinase / deoxyguanosine kinase</fullName>
    </submittedName>
</protein>
<dbReference type="Pfam" id="PF01712">
    <property type="entry name" value="dNK"/>
    <property type="match status" value="1"/>
</dbReference>
<accession>A0A6G9LPA8</accession>
<feature type="domain" description="Deoxynucleoside kinase" evidence="2">
    <location>
        <begin position="3"/>
        <end position="208"/>
    </location>
</feature>
<name>A0A6G9LPA8_9CAUD</name>
<dbReference type="PANTHER" id="PTHR10513:SF35">
    <property type="entry name" value="DEOXYADENOSINE KINASE"/>
    <property type="match status" value="1"/>
</dbReference>
<keyword evidence="3" id="KW-0808">Transferase</keyword>
<evidence type="ECO:0000256" key="1">
    <source>
        <dbReference type="ARBA" id="ARBA00022634"/>
    </source>
</evidence>
<evidence type="ECO:0000313" key="4">
    <source>
        <dbReference type="Proteomes" id="UP000502113"/>
    </source>
</evidence>
<gene>
    <name evidence="3" type="ORF">vipetofem_116</name>
</gene>
<dbReference type="SUPFAM" id="SSF52540">
    <property type="entry name" value="P-loop containing nucleoside triphosphate hydrolases"/>
    <property type="match status" value="1"/>
</dbReference>
<keyword evidence="1" id="KW-0237">DNA synthesis</keyword>
<dbReference type="PANTHER" id="PTHR10513">
    <property type="entry name" value="DEOXYNUCLEOSIDE KINASE"/>
    <property type="match status" value="1"/>
</dbReference>
<organism evidence="3 4">
    <name type="scientific">Enterococcus phage vipetofem</name>
    <dbReference type="NCBI Taxonomy" id="2719594"/>
    <lineage>
        <taxon>Viruses</taxon>
        <taxon>Duplodnaviria</taxon>
        <taxon>Heunggongvirae</taxon>
        <taxon>Uroviricota</taxon>
        <taxon>Caudoviricetes</taxon>
        <taxon>Andrewesvirinae</taxon>
        <taxon>Vipetofemvirus</taxon>
        <taxon>Vipetofemvirus vipetofem</taxon>
    </lineage>
</organism>
<keyword evidence="4" id="KW-1185">Reference proteome</keyword>
<dbReference type="Gene3D" id="3.40.50.300">
    <property type="entry name" value="P-loop containing nucleotide triphosphate hydrolases"/>
    <property type="match status" value="1"/>
</dbReference>
<dbReference type="GO" id="GO:0019136">
    <property type="term" value="F:deoxynucleoside kinase activity"/>
    <property type="evidence" value="ECO:0007669"/>
    <property type="project" value="TreeGrafter"/>
</dbReference>
<dbReference type="InterPro" id="IPR031314">
    <property type="entry name" value="DNK_dom"/>
</dbReference>
<proteinExistence type="predicted"/>
<evidence type="ECO:0000259" key="2">
    <source>
        <dbReference type="Pfam" id="PF01712"/>
    </source>
</evidence>
<dbReference type="InterPro" id="IPR050566">
    <property type="entry name" value="Deoxyribonucleoside_kinase"/>
</dbReference>
<dbReference type="CDD" id="cd01673">
    <property type="entry name" value="dNK"/>
    <property type="match status" value="1"/>
</dbReference>
<dbReference type="GO" id="GO:0071897">
    <property type="term" value="P:DNA biosynthetic process"/>
    <property type="evidence" value="ECO:0007669"/>
    <property type="project" value="UniProtKB-KW"/>
</dbReference>
<dbReference type="Proteomes" id="UP000502113">
    <property type="component" value="Segment"/>
</dbReference>
<keyword evidence="3" id="KW-0418">Kinase</keyword>
<reference evidence="4" key="1">
    <citation type="submission" date="2020-02" db="EMBL/GenBank/DDBJ databases">
        <authorList>
            <person name="Olsen N.S."/>
            <person name="Forero-Junco L."/>
            <person name="Kot W."/>
            <person name="Hansen L.H."/>
        </authorList>
    </citation>
    <scope>NUCLEOTIDE SEQUENCE [LARGE SCALE GENOMIC DNA]</scope>
</reference>
<evidence type="ECO:0000313" key="3">
    <source>
        <dbReference type="EMBL" id="QIQ66414.1"/>
    </source>
</evidence>
<sequence>MLITAAGKIGAGKSTITKLLSDVLETKAVYEPIEENPLLEKFYEDRGKYGFVFQIDMISRRFELIQQALMKDNSVLDRSILEDSIFLDQLHYEGYVNDFEHEAYHKLLDRMMKELACLPKKLPDLLVYIDVDFETEIEHINKRAREFEKVNKGDELYEYFKLHSQFYDKWIENFDLTPVIKIDAKQYDFANNKEDQQEVLSQIVAKLVEIRALTFNEAVLAYCNIYEAQPKDVAIKLYNKVQILMNGMLEYHNLALLYDEKLDTVEKLKKHIKNQNKK</sequence>